<evidence type="ECO:0000256" key="1">
    <source>
        <dbReference type="ARBA" id="ARBA00022679"/>
    </source>
</evidence>
<keyword evidence="2" id="KW-0548">Nucleotidyltransferase</keyword>
<dbReference type="GO" id="GO:0016779">
    <property type="term" value="F:nucleotidyltransferase activity"/>
    <property type="evidence" value="ECO:0007669"/>
    <property type="project" value="UniProtKB-KW"/>
</dbReference>
<dbReference type="EMBL" id="FOVE01000013">
    <property type="protein sequence ID" value="SFN60348.1"/>
    <property type="molecule type" value="Genomic_DNA"/>
</dbReference>
<feature type="domain" description="Nucleotidyl transferase" evidence="3">
    <location>
        <begin position="3"/>
        <end position="128"/>
    </location>
</feature>
<dbReference type="Gene3D" id="3.90.550.10">
    <property type="entry name" value="Spore Coat Polysaccharide Biosynthesis Protein SpsA, Chain A"/>
    <property type="match status" value="1"/>
</dbReference>
<dbReference type="OrthoDB" id="9788272at2"/>
<dbReference type="CDD" id="cd06422">
    <property type="entry name" value="NTP_transferase_like_1"/>
    <property type="match status" value="1"/>
</dbReference>
<dbReference type="SUPFAM" id="SSF53448">
    <property type="entry name" value="Nucleotide-diphospho-sugar transferases"/>
    <property type="match status" value="1"/>
</dbReference>
<evidence type="ECO:0000256" key="2">
    <source>
        <dbReference type="ARBA" id="ARBA00022695"/>
    </source>
</evidence>
<dbReference type="NCBIfam" id="NF045761">
    <property type="entry name" value="NAMPUrTaseMurU"/>
    <property type="match status" value="1"/>
</dbReference>
<dbReference type="RefSeq" id="WP_091194999.1">
    <property type="nucleotide sequence ID" value="NZ_FOVE01000013.1"/>
</dbReference>
<proteinExistence type="predicted"/>
<accession>A0A1I5AD73</accession>
<dbReference type="InterPro" id="IPR050065">
    <property type="entry name" value="GlmU-like"/>
</dbReference>
<dbReference type="STRING" id="83765.SAMN05660284_01860"/>
<dbReference type="Proteomes" id="UP000242869">
    <property type="component" value="Unassembled WGS sequence"/>
</dbReference>
<dbReference type="InterPro" id="IPR029044">
    <property type="entry name" value="Nucleotide-diphossugar_trans"/>
</dbReference>
<protein>
    <submittedName>
        <fullName evidence="4">Nucleotidyl transferase</fullName>
    </submittedName>
</protein>
<keyword evidence="1 4" id="KW-0808">Transferase</keyword>
<dbReference type="AlphaFoldDB" id="A0A1I5AD73"/>
<dbReference type="PANTHER" id="PTHR43584">
    <property type="entry name" value="NUCLEOTIDYL TRANSFERASE"/>
    <property type="match status" value="1"/>
</dbReference>
<dbReference type="PANTHER" id="PTHR43584:SF8">
    <property type="entry name" value="N-ACETYLMURAMATE ALPHA-1-PHOSPHATE URIDYLYLTRANSFERASE"/>
    <property type="match status" value="1"/>
</dbReference>
<reference evidence="5" key="1">
    <citation type="submission" date="2016-10" db="EMBL/GenBank/DDBJ databases">
        <authorList>
            <person name="Varghese N."/>
            <person name="Submissions S."/>
        </authorList>
    </citation>
    <scope>NUCLEOTIDE SEQUENCE [LARGE SCALE GENOMIC DNA]</scope>
    <source>
        <strain evidence="5">DSM 6150</strain>
    </source>
</reference>
<evidence type="ECO:0000259" key="3">
    <source>
        <dbReference type="Pfam" id="PF00483"/>
    </source>
</evidence>
<keyword evidence="5" id="KW-1185">Reference proteome</keyword>
<name>A0A1I5AD73_9NEIS</name>
<dbReference type="InterPro" id="IPR054790">
    <property type="entry name" value="MurU"/>
</dbReference>
<dbReference type="InterPro" id="IPR005835">
    <property type="entry name" value="NTP_transferase_dom"/>
</dbReference>
<dbReference type="Pfam" id="PF00483">
    <property type="entry name" value="NTP_transferase"/>
    <property type="match status" value="1"/>
</dbReference>
<gene>
    <name evidence="4" type="ORF">SAMN05660284_01860</name>
</gene>
<organism evidence="4 5">
    <name type="scientific">Formivibrio citricus</name>
    <dbReference type="NCBI Taxonomy" id="83765"/>
    <lineage>
        <taxon>Bacteria</taxon>
        <taxon>Pseudomonadati</taxon>
        <taxon>Pseudomonadota</taxon>
        <taxon>Betaproteobacteria</taxon>
        <taxon>Neisseriales</taxon>
        <taxon>Chitinibacteraceae</taxon>
        <taxon>Formivibrio</taxon>
    </lineage>
</organism>
<evidence type="ECO:0000313" key="4">
    <source>
        <dbReference type="EMBL" id="SFN60348.1"/>
    </source>
</evidence>
<evidence type="ECO:0000313" key="5">
    <source>
        <dbReference type="Proteomes" id="UP000242869"/>
    </source>
</evidence>
<sequence>MRAMILAAGRGERMRPLTDACPKPLLDVAGTPLIGWHLKRLAAAGIREIVINHAWLGLMIEEALKGGEDYDVELAYSAEGEALETAGGIARALPLLGSEPFLVVNGDVFCDYDFGRILPMAEAMQRDSSRLAHLVLVSNPDHHPDGDFVLRQDGMAAMEGEDRLTFSGIGLYHPDLFLGIAPDRPAKLGPLLRAAMALGRVSAERFDGLWLDVGTSERLEIARKLAVTL</sequence>